<evidence type="ECO:0000256" key="3">
    <source>
        <dbReference type="ARBA" id="ARBA00022452"/>
    </source>
</evidence>
<evidence type="ECO:0000256" key="10">
    <source>
        <dbReference type="ARBA" id="ARBA00023237"/>
    </source>
</evidence>
<keyword evidence="2 11" id="KW-0813">Transport</keyword>
<dbReference type="PANTHER" id="PTHR32552">
    <property type="entry name" value="FERRICHROME IRON RECEPTOR-RELATED"/>
    <property type="match status" value="1"/>
</dbReference>
<dbReference type="Pfam" id="PF00593">
    <property type="entry name" value="TonB_dep_Rec_b-barrel"/>
    <property type="match status" value="1"/>
</dbReference>
<organism evidence="16 17">
    <name type="scientific">Aurantiacibacter flavus</name>
    <dbReference type="NCBI Taxonomy" id="3145232"/>
    <lineage>
        <taxon>Bacteria</taxon>
        <taxon>Pseudomonadati</taxon>
        <taxon>Pseudomonadota</taxon>
        <taxon>Alphaproteobacteria</taxon>
        <taxon>Sphingomonadales</taxon>
        <taxon>Erythrobacteraceae</taxon>
        <taxon>Aurantiacibacter</taxon>
    </lineage>
</organism>
<dbReference type="Pfam" id="PF07715">
    <property type="entry name" value="Plug"/>
    <property type="match status" value="1"/>
</dbReference>
<keyword evidence="10 11" id="KW-0998">Cell outer membrane</keyword>
<keyword evidence="16" id="KW-0675">Receptor</keyword>
<evidence type="ECO:0000256" key="9">
    <source>
        <dbReference type="ARBA" id="ARBA00023136"/>
    </source>
</evidence>
<dbReference type="InterPro" id="IPR000531">
    <property type="entry name" value="Beta-barrel_TonB"/>
</dbReference>
<keyword evidence="7" id="KW-0406">Ion transport</keyword>
<keyword evidence="5 11" id="KW-0812">Transmembrane</keyword>
<evidence type="ECO:0000256" key="7">
    <source>
        <dbReference type="ARBA" id="ARBA00023065"/>
    </source>
</evidence>
<feature type="chain" id="PRO_5047221791" evidence="13">
    <location>
        <begin position="26"/>
        <end position="799"/>
    </location>
</feature>
<keyword evidence="13" id="KW-0732">Signal</keyword>
<dbReference type="SUPFAM" id="SSF56935">
    <property type="entry name" value="Porins"/>
    <property type="match status" value="1"/>
</dbReference>
<keyword evidence="6" id="KW-0408">Iron</keyword>
<dbReference type="InterPro" id="IPR036942">
    <property type="entry name" value="Beta-barrel_TonB_sf"/>
</dbReference>
<evidence type="ECO:0000256" key="12">
    <source>
        <dbReference type="RuleBase" id="RU003357"/>
    </source>
</evidence>
<evidence type="ECO:0000256" key="1">
    <source>
        <dbReference type="ARBA" id="ARBA00004571"/>
    </source>
</evidence>
<comment type="similarity">
    <text evidence="11 12">Belongs to the TonB-dependent receptor family.</text>
</comment>
<dbReference type="EMBL" id="JBDLBR010000002">
    <property type="protein sequence ID" value="MEN7536710.1"/>
    <property type="molecule type" value="Genomic_DNA"/>
</dbReference>
<accession>A0ABV0CVI4</accession>
<comment type="subcellular location">
    <subcellularLocation>
        <location evidence="1 11">Cell outer membrane</location>
        <topology evidence="1 11">Multi-pass membrane protein</topology>
    </subcellularLocation>
</comment>
<feature type="signal peptide" evidence="13">
    <location>
        <begin position="1"/>
        <end position="25"/>
    </location>
</feature>
<evidence type="ECO:0000259" key="14">
    <source>
        <dbReference type="Pfam" id="PF00593"/>
    </source>
</evidence>
<feature type="domain" description="TonB-dependent receptor plug" evidence="15">
    <location>
        <begin position="62"/>
        <end position="168"/>
    </location>
</feature>
<evidence type="ECO:0000259" key="15">
    <source>
        <dbReference type="Pfam" id="PF07715"/>
    </source>
</evidence>
<name>A0ABV0CVI4_9SPHN</name>
<evidence type="ECO:0000256" key="6">
    <source>
        <dbReference type="ARBA" id="ARBA00023004"/>
    </source>
</evidence>
<reference evidence="16 17" key="1">
    <citation type="submission" date="2024-05" db="EMBL/GenBank/DDBJ databases">
        <authorList>
            <person name="Park S."/>
        </authorList>
    </citation>
    <scope>NUCLEOTIDE SEQUENCE [LARGE SCALE GENOMIC DNA]</scope>
    <source>
        <strain evidence="16 17">DGU5</strain>
    </source>
</reference>
<keyword evidence="9 11" id="KW-0472">Membrane</keyword>
<dbReference type="InterPro" id="IPR039426">
    <property type="entry name" value="TonB-dep_rcpt-like"/>
</dbReference>
<dbReference type="PANTHER" id="PTHR32552:SF81">
    <property type="entry name" value="TONB-DEPENDENT OUTER MEMBRANE RECEPTOR"/>
    <property type="match status" value="1"/>
</dbReference>
<evidence type="ECO:0000313" key="17">
    <source>
        <dbReference type="Proteomes" id="UP001484535"/>
    </source>
</evidence>
<evidence type="ECO:0000256" key="13">
    <source>
        <dbReference type="SAM" id="SignalP"/>
    </source>
</evidence>
<feature type="domain" description="TonB-dependent receptor-like beta-barrel" evidence="14">
    <location>
        <begin position="308"/>
        <end position="762"/>
    </location>
</feature>
<dbReference type="InterPro" id="IPR012910">
    <property type="entry name" value="Plug_dom"/>
</dbReference>
<keyword evidence="4" id="KW-0410">Iron transport</keyword>
<evidence type="ECO:0000256" key="4">
    <source>
        <dbReference type="ARBA" id="ARBA00022496"/>
    </source>
</evidence>
<dbReference type="RefSeq" id="WP_346784163.1">
    <property type="nucleotide sequence ID" value="NZ_JBDLBR010000002.1"/>
</dbReference>
<dbReference type="PROSITE" id="PS52016">
    <property type="entry name" value="TONB_DEPENDENT_REC_3"/>
    <property type="match status" value="1"/>
</dbReference>
<evidence type="ECO:0000256" key="2">
    <source>
        <dbReference type="ARBA" id="ARBA00022448"/>
    </source>
</evidence>
<evidence type="ECO:0000256" key="5">
    <source>
        <dbReference type="ARBA" id="ARBA00022692"/>
    </source>
</evidence>
<sequence length="799" mass="85872">MKLNKLSLLAATVTPLAFMPQLALAQSASQADASRPDANAGPGSSGALGQIIVTANKRDEDVQDVPISITAYSGDQLNALGITDTTGITEQIPALRVNQWSPSLTIFSLRGVSQSNFTDNLEAPVAVYFDNAYMGSINGVSGQLFDIERVEVLRGPQGTLFGRNATGGLIHYLSRKADRDAANGYVEAGYGSYNDVFVEAAFGGAIAEGLRVRAAGRFEQADGYVVSTDTDASAGLVASGQDLGGKDGWAGRVTAQWDVSPDVQLNLWYKHAEDNRVDTGGYVFDNCEFLANGYCSVDRTGLTNSQNGVINGITGEPASPFQNFSDRAGFLDRTVDIYQADLEAGLGDVTITSITNFTDLYKAYGEDGDAIPALVINFDNTNSFEQFSQELRLSGSADFMNWQVGAYYLDMDMLGTITLQGVPVLGLALDVNGDAVDPIINQTYGINSENWSVFGQADFFISDELTFTAGLRYSEDSKNLDYMAVLSDPTVAADLITGSSAMFEATVPGVNDIAYGDWAARAVLSYEPSEDLLLFASWNRGIKGGNWSLGADVTATEIKHGAETLNSFEAGFKSTLANGTLRLNGTLYHYIYDDYQAFALTSAVPFVSNSDAHSTGAELEAFWSPSPRFDAVLGATWQTSSIDEVRGVGEQVGPEFFPGAPDAEFCTNQGGFFYCDYPDDIITDAEFANAPRFSFNYLLRYNVDVAGGNLAAQVDGAWYDDQYLEVTNGLSSLQPAHNVTNASLAFEESSTGISVKGWVKNLFDKEYRAYTLNLGILGTTSFFAPPRTYGVTVRVPFGI</sequence>
<gene>
    <name evidence="16" type="ORF">ABDJ38_05955</name>
</gene>
<keyword evidence="8 12" id="KW-0798">TonB box</keyword>
<evidence type="ECO:0000313" key="16">
    <source>
        <dbReference type="EMBL" id="MEN7536710.1"/>
    </source>
</evidence>
<evidence type="ECO:0000256" key="11">
    <source>
        <dbReference type="PROSITE-ProRule" id="PRU01360"/>
    </source>
</evidence>
<keyword evidence="3 11" id="KW-1134">Transmembrane beta strand</keyword>
<protein>
    <submittedName>
        <fullName evidence="16">TonB-dependent receptor</fullName>
    </submittedName>
</protein>
<proteinExistence type="inferred from homology"/>
<keyword evidence="17" id="KW-1185">Reference proteome</keyword>
<comment type="caution">
    <text evidence="16">The sequence shown here is derived from an EMBL/GenBank/DDBJ whole genome shotgun (WGS) entry which is preliminary data.</text>
</comment>
<dbReference type="Gene3D" id="2.40.170.20">
    <property type="entry name" value="TonB-dependent receptor, beta-barrel domain"/>
    <property type="match status" value="1"/>
</dbReference>
<evidence type="ECO:0000256" key="8">
    <source>
        <dbReference type="ARBA" id="ARBA00023077"/>
    </source>
</evidence>
<dbReference type="Proteomes" id="UP001484535">
    <property type="component" value="Unassembled WGS sequence"/>
</dbReference>